<dbReference type="EMBL" id="QPEX01000045">
    <property type="protein sequence ID" value="RCS41250.1"/>
    <property type="molecule type" value="Genomic_DNA"/>
</dbReference>
<feature type="coiled-coil region" evidence="2">
    <location>
        <begin position="78"/>
        <end position="125"/>
    </location>
</feature>
<evidence type="ECO:0000256" key="3">
    <source>
        <dbReference type="SAM" id="MobiDB-lite"/>
    </source>
</evidence>
<dbReference type="RefSeq" id="WP_114372254.1">
    <property type="nucleotide sequence ID" value="NZ_QPEX01000045.1"/>
</dbReference>
<name>A0A368KNZ9_9BACT</name>
<feature type="transmembrane region" description="Helical" evidence="4">
    <location>
        <begin position="21"/>
        <end position="42"/>
    </location>
</feature>
<protein>
    <submittedName>
        <fullName evidence="5">Uncharacterized protein</fullName>
    </submittedName>
</protein>
<evidence type="ECO:0000256" key="4">
    <source>
        <dbReference type="SAM" id="Phobius"/>
    </source>
</evidence>
<dbReference type="AlphaFoldDB" id="A0A368KNZ9"/>
<feature type="region of interest" description="Disordered" evidence="3">
    <location>
        <begin position="171"/>
        <end position="196"/>
    </location>
</feature>
<keyword evidence="4" id="KW-0472">Membrane</keyword>
<keyword evidence="2" id="KW-0175">Coiled coil</keyword>
<dbReference type="Gene3D" id="3.30.1450.10">
    <property type="match status" value="1"/>
</dbReference>
<proteinExistence type="predicted"/>
<keyword evidence="1" id="KW-0732">Signal</keyword>
<comment type="caution">
    <text evidence="5">The sequence shown here is derived from an EMBL/GenBank/DDBJ whole genome shotgun (WGS) entry which is preliminary data.</text>
</comment>
<keyword evidence="4" id="KW-1133">Transmembrane helix</keyword>
<evidence type="ECO:0000256" key="1">
    <source>
        <dbReference type="ARBA" id="ARBA00022729"/>
    </source>
</evidence>
<sequence>MASESTNRNSEDNANSENANSGCGCVTVMLGLVIWFFIWLFMPSSSNEIELPEQFGEEKASEIDENTLRFTKLDAQVLADTRREAVAITEEYNRLIAEGATDSEVGKLERRVARVERELKEWLKRINRQPGQPGYSLEARREAAKKTLMQEGFSEIEAVLNVQAMIEHGMLPDPPRTNAEQSPVGRMPEEITEEPPTVTKDNYEKIKRGMFHLEVEVLLGYDDELRQDITVGDTRIQTYIWRSRRGGYILITFHNDYFYSKTYQEPLDY</sequence>
<organism evidence="5 6">
    <name type="scientific">Bremerella cremea</name>
    <dbReference type="NCBI Taxonomy" id="1031537"/>
    <lineage>
        <taxon>Bacteria</taxon>
        <taxon>Pseudomonadati</taxon>
        <taxon>Planctomycetota</taxon>
        <taxon>Planctomycetia</taxon>
        <taxon>Pirellulales</taxon>
        <taxon>Pirellulaceae</taxon>
        <taxon>Bremerella</taxon>
    </lineage>
</organism>
<dbReference type="InterPro" id="IPR037873">
    <property type="entry name" value="BamE-like"/>
</dbReference>
<evidence type="ECO:0000313" key="5">
    <source>
        <dbReference type="EMBL" id="RCS41250.1"/>
    </source>
</evidence>
<dbReference type="Proteomes" id="UP000253562">
    <property type="component" value="Unassembled WGS sequence"/>
</dbReference>
<gene>
    <name evidence="5" type="ORF">DTL42_22030</name>
</gene>
<keyword evidence="4" id="KW-0812">Transmembrane</keyword>
<accession>A0A368KNZ9</accession>
<evidence type="ECO:0000256" key="2">
    <source>
        <dbReference type="SAM" id="Coils"/>
    </source>
</evidence>
<evidence type="ECO:0000313" key="6">
    <source>
        <dbReference type="Proteomes" id="UP000253562"/>
    </source>
</evidence>
<reference evidence="5 6" key="1">
    <citation type="submission" date="2018-07" db="EMBL/GenBank/DDBJ databases">
        <title>Comparative genomes isolates from brazilian mangrove.</title>
        <authorList>
            <person name="De Araujo J.E."/>
            <person name="Taketani R.G."/>
            <person name="Silva M.C.P."/>
            <person name="Lourenco M.V."/>
            <person name="Oliveira V.M."/>
            <person name="Andreote F.D."/>
        </authorList>
    </citation>
    <scope>NUCLEOTIDE SEQUENCE [LARGE SCALE GENOMIC DNA]</scope>
    <source>
        <strain evidence="5 6">HEX PRIS-MGV</strain>
    </source>
</reference>
<dbReference type="OrthoDB" id="10011046at2"/>